<dbReference type="Pfam" id="PF02186">
    <property type="entry name" value="TFIIE_beta"/>
    <property type="match status" value="1"/>
</dbReference>
<comment type="caution">
    <text evidence="8">The sequence shown here is derived from an EMBL/GenBank/DDBJ whole genome shotgun (WGS) entry which is preliminary data.</text>
</comment>
<dbReference type="OrthoDB" id="3907302at2759"/>
<accession>A0A9N8WB47</accession>
<dbReference type="InterPro" id="IPR003166">
    <property type="entry name" value="TFIIE_bsu_DNA-bd"/>
</dbReference>
<keyword evidence="4" id="KW-0804">Transcription</keyword>
<name>A0A9N8WB47_9GLOM</name>
<dbReference type="InterPro" id="IPR016656">
    <property type="entry name" value="TFIIE-bsu"/>
</dbReference>
<evidence type="ECO:0000259" key="7">
    <source>
        <dbReference type="PROSITE" id="PS51351"/>
    </source>
</evidence>
<dbReference type="GO" id="GO:0005673">
    <property type="term" value="C:transcription factor TFIIE complex"/>
    <property type="evidence" value="ECO:0007669"/>
    <property type="project" value="InterPro"/>
</dbReference>
<evidence type="ECO:0000256" key="4">
    <source>
        <dbReference type="ARBA" id="ARBA00023163"/>
    </source>
</evidence>
<evidence type="ECO:0000256" key="2">
    <source>
        <dbReference type="ARBA" id="ARBA00023015"/>
    </source>
</evidence>
<dbReference type="Pfam" id="PF22254">
    <property type="entry name" value="TFA2_E-tether"/>
    <property type="match status" value="1"/>
</dbReference>
<dbReference type="PROSITE" id="PS51351">
    <property type="entry name" value="TFIIE_BETA_C"/>
    <property type="match status" value="1"/>
</dbReference>
<evidence type="ECO:0000256" key="5">
    <source>
        <dbReference type="ARBA" id="ARBA00023242"/>
    </source>
</evidence>
<protein>
    <submittedName>
        <fullName evidence="8">10336_t:CDS:1</fullName>
    </submittedName>
</protein>
<dbReference type="AlphaFoldDB" id="A0A9N8WB47"/>
<evidence type="ECO:0000256" key="6">
    <source>
        <dbReference type="ARBA" id="ARBA00025581"/>
    </source>
</evidence>
<dbReference type="InterPro" id="IPR054600">
    <property type="entry name" value="TFA2_E-tether"/>
</dbReference>
<evidence type="ECO:0000313" key="8">
    <source>
        <dbReference type="EMBL" id="CAG8477275.1"/>
    </source>
</evidence>
<dbReference type="Pfam" id="PF18121">
    <property type="entry name" value="TFA2_Winged_2"/>
    <property type="match status" value="1"/>
</dbReference>
<sequence>MRSFFSQKQFSRLTDNSIFETKVKKLPRRCGKAPLDLPTILQDENTARIVLCAMKECPFQDDPGLVIQWDERGFNDVPTAPGFRNGIRGQTKQVLINHFITNEIIFNSDDIAFIGMCYSFPDIVVDPWIFTDSWISGSDPLPIYSQPNDTGVFRHTLSQLHNVIRFLKEKVDVPQTAEDLKANKIADINTNKQLYDLMIRNEKIIYNNIDRTFQYKPEYAIRSKEDLLNLLKERQEKVGVSRGMPYKELDDCIDLTNAIMVENEGKIMVIRLMKDSSPRLLYWNDQRYNTPMDEEFVAMFNSVKVPDESDLKKSLEDVGLQTVSVLENKVRPELI</sequence>
<dbReference type="InterPro" id="IPR040501">
    <property type="entry name" value="TFA2_Winged_2"/>
</dbReference>
<organism evidence="8 9">
    <name type="scientific">Diversispora eburnea</name>
    <dbReference type="NCBI Taxonomy" id="1213867"/>
    <lineage>
        <taxon>Eukaryota</taxon>
        <taxon>Fungi</taxon>
        <taxon>Fungi incertae sedis</taxon>
        <taxon>Mucoromycota</taxon>
        <taxon>Glomeromycotina</taxon>
        <taxon>Glomeromycetes</taxon>
        <taxon>Diversisporales</taxon>
        <taxon>Diversisporaceae</taxon>
        <taxon>Diversispora</taxon>
    </lineage>
</organism>
<feature type="domain" description="TFIIE beta" evidence="7">
    <location>
        <begin position="144"/>
        <end position="222"/>
    </location>
</feature>
<dbReference type="GO" id="GO:0001097">
    <property type="term" value="F:TFIIH-class transcription factor complex binding"/>
    <property type="evidence" value="ECO:0007669"/>
    <property type="project" value="TreeGrafter"/>
</dbReference>
<keyword evidence="2" id="KW-0805">Transcription regulation</keyword>
<evidence type="ECO:0000313" key="9">
    <source>
        <dbReference type="Proteomes" id="UP000789706"/>
    </source>
</evidence>
<dbReference type="EMBL" id="CAJVPK010000221">
    <property type="protein sequence ID" value="CAG8477275.1"/>
    <property type="molecule type" value="Genomic_DNA"/>
</dbReference>
<comment type="function">
    <text evidence="6">Recruits TFIIH to the initiation complex and stimulates the RNA polymerase II C-terminal domain kinase and DNA-dependent ATPase activities of TFIIH. Both TFIIH and TFIIE are required for promoter clearance by RNA polymerase.</text>
</comment>
<dbReference type="GO" id="GO:0003677">
    <property type="term" value="F:DNA binding"/>
    <property type="evidence" value="ECO:0007669"/>
    <property type="project" value="UniProtKB-KW"/>
</dbReference>
<keyword evidence="9" id="KW-1185">Reference proteome</keyword>
<comment type="subcellular location">
    <subcellularLocation>
        <location evidence="1">Nucleus</location>
    </subcellularLocation>
</comment>
<evidence type="ECO:0000256" key="1">
    <source>
        <dbReference type="ARBA" id="ARBA00004123"/>
    </source>
</evidence>
<evidence type="ECO:0000256" key="3">
    <source>
        <dbReference type="ARBA" id="ARBA00023125"/>
    </source>
</evidence>
<dbReference type="PANTHER" id="PTHR12716:SF8">
    <property type="entry name" value="TRANSCRIPTION INITIATION FACTOR IIE SUBUNIT BETA"/>
    <property type="match status" value="1"/>
</dbReference>
<proteinExistence type="predicted"/>
<dbReference type="PANTHER" id="PTHR12716">
    <property type="entry name" value="TRANSCRIPTION INITIATION FACTOR IIE, BETA SUBUNIT"/>
    <property type="match status" value="1"/>
</dbReference>
<keyword evidence="3" id="KW-0238">DNA-binding</keyword>
<dbReference type="Proteomes" id="UP000789706">
    <property type="component" value="Unassembled WGS sequence"/>
</dbReference>
<keyword evidence="5" id="KW-0539">Nucleus</keyword>
<dbReference type="GO" id="GO:0006367">
    <property type="term" value="P:transcription initiation at RNA polymerase II promoter"/>
    <property type="evidence" value="ECO:0007669"/>
    <property type="project" value="InterPro"/>
</dbReference>
<gene>
    <name evidence="8" type="ORF">DEBURN_LOCUS3465</name>
</gene>
<reference evidence="8" key="1">
    <citation type="submission" date="2021-06" db="EMBL/GenBank/DDBJ databases">
        <authorList>
            <person name="Kallberg Y."/>
            <person name="Tangrot J."/>
            <person name="Rosling A."/>
        </authorList>
    </citation>
    <scope>NUCLEOTIDE SEQUENCE</scope>
    <source>
        <strain evidence="8">AZ414A</strain>
    </source>
</reference>